<evidence type="ECO:0000313" key="2">
    <source>
        <dbReference type="EMBL" id="TPV44967.1"/>
    </source>
</evidence>
<name>A0ABY2ZPU3_9GAMM</name>
<keyword evidence="1" id="KW-0472">Membrane</keyword>
<reference evidence="2 3" key="1">
    <citation type="submission" date="2019-06" db="EMBL/GenBank/DDBJ databases">
        <title>Taxogenomics and systematics of the genus Pantoea.</title>
        <authorList>
            <person name="Tambong J.T."/>
        </authorList>
    </citation>
    <scope>NUCLEOTIDE SEQUENCE [LARGE SCALE GENOMIC DNA]</scope>
    <source>
        <strain evidence="2 3">LMG 24197</strain>
    </source>
</reference>
<keyword evidence="1" id="KW-0812">Transmembrane</keyword>
<accession>A0ABY2ZPU3</accession>
<comment type="caution">
    <text evidence="2">The sequence shown here is derived from an EMBL/GenBank/DDBJ whole genome shotgun (WGS) entry which is preliminary data.</text>
</comment>
<sequence length="85" mass="9510">MPQNSDHSEDALSSTSPKYRFAVSMLIFTLIAGAAAIMMLLEHRDSVNNALETGQCLAEEGAEDLMEVLRHFLHHAYRWIFKACG</sequence>
<gene>
    <name evidence="2" type="ORF">FJW02_00730</name>
</gene>
<evidence type="ECO:0000313" key="3">
    <source>
        <dbReference type="Proteomes" id="UP000315469"/>
    </source>
</evidence>
<keyword evidence="1" id="KW-1133">Transmembrane helix</keyword>
<dbReference type="RefSeq" id="WP_078804442.1">
    <property type="nucleotide sequence ID" value="NZ_CP045720.1"/>
</dbReference>
<protein>
    <submittedName>
        <fullName evidence="2">Uncharacterized protein</fullName>
    </submittedName>
</protein>
<evidence type="ECO:0000256" key="1">
    <source>
        <dbReference type="SAM" id="Phobius"/>
    </source>
</evidence>
<organism evidence="2 3">
    <name type="scientific">Pantoea eucalypti</name>
    <dbReference type="NCBI Taxonomy" id="470933"/>
    <lineage>
        <taxon>Bacteria</taxon>
        <taxon>Pseudomonadati</taxon>
        <taxon>Pseudomonadota</taxon>
        <taxon>Gammaproteobacteria</taxon>
        <taxon>Enterobacterales</taxon>
        <taxon>Erwiniaceae</taxon>
        <taxon>Pantoea</taxon>
    </lineage>
</organism>
<proteinExistence type="predicted"/>
<keyword evidence="3" id="KW-1185">Reference proteome</keyword>
<feature type="transmembrane region" description="Helical" evidence="1">
    <location>
        <begin position="20"/>
        <end position="41"/>
    </location>
</feature>
<dbReference type="Proteomes" id="UP000315469">
    <property type="component" value="Unassembled WGS sequence"/>
</dbReference>
<dbReference type="EMBL" id="VHJB01000009">
    <property type="protein sequence ID" value="TPV44967.1"/>
    <property type="molecule type" value="Genomic_DNA"/>
</dbReference>
<dbReference type="GeneID" id="90521028"/>